<evidence type="ECO:0000313" key="3">
    <source>
        <dbReference type="Proteomes" id="UP000651668"/>
    </source>
</evidence>
<feature type="compositionally biased region" description="Polar residues" evidence="1">
    <location>
        <begin position="64"/>
        <end position="79"/>
    </location>
</feature>
<feature type="region of interest" description="Disordered" evidence="1">
    <location>
        <begin position="1"/>
        <end position="93"/>
    </location>
</feature>
<reference evidence="2" key="1">
    <citation type="journal article" date="2014" name="Int. J. Syst. Evol. Microbiol.">
        <title>Complete genome sequence of Corynebacterium casei LMG S-19264T (=DSM 44701T), isolated from a smear-ripened cheese.</title>
        <authorList>
            <consortium name="US DOE Joint Genome Institute (JGI-PGF)"/>
            <person name="Walter F."/>
            <person name="Albersmeier A."/>
            <person name="Kalinowski J."/>
            <person name="Ruckert C."/>
        </authorList>
    </citation>
    <scope>NUCLEOTIDE SEQUENCE</scope>
    <source>
        <strain evidence="2">CGMCC 1.15343</strain>
    </source>
</reference>
<feature type="compositionally biased region" description="Polar residues" evidence="1">
    <location>
        <begin position="19"/>
        <end position="34"/>
    </location>
</feature>
<evidence type="ECO:0000256" key="1">
    <source>
        <dbReference type="SAM" id="MobiDB-lite"/>
    </source>
</evidence>
<dbReference type="Proteomes" id="UP000651668">
    <property type="component" value="Unassembled WGS sequence"/>
</dbReference>
<comment type="caution">
    <text evidence="2">The sequence shown here is derived from an EMBL/GenBank/DDBJ whole genome shotgun (WGS) entry which is preliminary data.</text>
</comment>
<organism evidence="2 3">
    <name type="scientific">Pedobacter quisquiliarum</name>
    <dbReference type="NCBI Taxonomy" id="1834438"/>
    <lineage>
        <taxon>Bacteria</taxon>
        <taxon>Pseudomonadati</taxon>
        <taxon>Bacteroidota</taxon>
        <taxon>Sphingobacteriia</taxon>
        <taxon>Sphingobacteriales</taxon>
        <taxon>Sphingobacteriaceae</taxon>
        <taxon>Pedobacter</taxon>
    </lineage>
</organism>
<accession>A0A916U5V9</accession>
<keyword evidence="3" id="KW-1185">Reference proteome</keyword>
<dbReference type="RefSeq" id="WP_188626019.1">
    <property type="nucleotide sequence ID" value="NZ_BMIL01000003.1"/>
</dbReference>
<sequence>MVTNDKNPKENAPGGENYDINNPQNLTSPDYNSTTEHRDTDELPGVENLNHSNNLDQEMPDNDGSLTGTPSKTDLGNSQKPEEDKADDGLIAT</sequence>
<protein>
    <submittedName>
        <fullName evidence="2">Uncharacterized protein</fullName>
    </submittedName>
</protein>
<dbReference type="EMBL" id="BMIL01000003">
    <property type="protein sequence ID" value="GGC60585.1"/>
    <property type="molecule type" value="Genomic_DNA"/>
</dbReference>
<dbReference type="AlphaFoldDB" id="A0A916U5V9"/>
<gene>
    <name evidence="2" type="ORF">GCM10011387_12760</name>
</gene>
<proteinExistence type="predicted"/>
<evidence type="ECO:0000313" key="2">
    <source>
        <dbReference type="EMBL" id="GGC60585.1"/>
    </source>
</evidence>
<name>A0A916U5V9_9SPHI</name>
<reference evidence="2" key="2">
    <citation type="submission" date="2020-09" db="EMBL/GenBank/DDBJ databases">
        <authorList>
            <person name="Sun Q."/>
            <person name="Zhou Y."/>
        </authorList>
    </citation>
    <scope>NUCLEOTIDE SEQUENCE</scope>
    <source>
        <strain evidence="2">CGMCC 1.15343</strain>
    </source>
</reference>